<feature type="domain" description="DUF5801" evidence="1">
    <location>
        <begin position="2"/>
        <end position="129"/>
    </location>
</feature>
<dbReference type="eggNOG" id="COG2931">
    <property type="taxonomic scope" value="Bacteria"/>
</dbReference>
<dbReference type="Pfam" id="PF19116">
    <property type="entry name" value="DUF5801"/>
    <property type="match status" value="1"/>
</dbReference>
<reference evidence="4" key="1">
    <citation type="submission" date="2005-08" db="EMBL/GenBank/DDBJ databases">
        <title>Complete sequence of chromosome 1 of Nitrosospira multiformis ATCC 25196.</title>
        <authorList>
            <person name="Copeland A."/>
            <person name="Lucas S."/>
            <person name="Lapidus A."/>
            <person name="Barry K."/>
            <person name="Detter J.C."/>
            <person name="Glavina T."/>
            <person name="Hammon N."/>
            <person name="Israni S."/>
            <person name="Pitluck S."/>
            <person name="Chain P."/>
            <person name="Malfatti S."/>
            <person name="Shin M."/>
            <person name="Vergez L."/>
            <person name="Schmutz J."/>
            <person name="Larimer F."/>
            <person name="Land M."/>
            <person name="Hauser L."/>
            <person name="Kyrpides N."/>
            <person name="Lykidis A."/>
            <person name="Richardson P."/>
        </authorList>
    </citation>
    <scope>NUCLEOTIDE SEQUENCE [LARGE SCALE GENOMIC DNA]</scope>
    <source>
        <strain evidence="4">ATCC 25196 / NCIMB 11849 / C 71</strain>
    </source>
</reference>
<dbReference type="InterPro" id="IPR043824">
    <property type="entry name" value="DUF5801"/>
</dbReference>
<protein>
    <recommendedName>
        <fullName evidence="1">DUF5801 domain-containing protein</fullName>
    </recommendedName>
</protein>
<evidence type="ECO:0000313" key="2">
    <source>
        <dbReference type="EMBL" id="ABB74581.1"/>
    </source>
</evidence>
<evidence type="ECO:0000313" key="3">
    <source>
        <dbReference type="EMBL" id="SEF95114.1"/>
    </source>
</evidence>
<evidence type="ECO:0000313" key="4">
    <source>
        <dbReference type="Proteomes" id="UP000002718"/>
    </source>
</evidence>
<name>Q2Y9J0_NITMU</name>
<reference evidence="2 4" key="3">
    <citation type="journal article" date="2008" name="Appl. Environ. Microbiol.">
        <title>Complete genome sequence of Nitrosospira multiformis, an ammonia-oxidizing bacterium from the soil environment.</title>
        <authorList>
            <person name="Norton J.M."/>
            <person name="Klotz M.G."/>
            <person name="Stein L.Y."/>
            <person name="Arp D.J."/>
            <person name="Bottomley P.J."/>
            <person name="Chain P.S."/>
            <person name="Hauser L.J."/>
            <person name="Land M.L."/>
            <person name="Larimer F.W."/>
            <person name="Shin M.W."/>
            <person name="Starkenburg S.R."/>
        </authorList>
    </citation>
    <scope>NUCLEOTIDE SEQUENCE [LARGE SCALE GENOMIC DNA]</scope>
    <source>
        <strain evidence="2">ATCC 25196</strain>
        <strain evidence="4">ATCC 25196 / NCIMB 11849 / C 71</strain>
    </source>
</reference>
<reference evidence="2" key="2">
    <citation type="submission" date="2005-08" db="EMBL/GenBank/DDBJ databases">
        <title>Complete sequence of Chromosome 1 of Nitrosospira multiformis ATCC 25196.</title>
        <authorList>
            <consortium name="US DOE Joint Genome Institute"/>
            <person name="Copeland A."/>
            <person name="Lucas S."/>
            <person name="Lapidus A."/>
            <person name="Barry K."/>
            <person name="Detter J.C."/>
            <person name="Glavina T."/>
            <person name="Hammon N."/>
            <person name="Israni S."/>
            <person name="Pitluck S."/>
            <person name="Chain P."/>
            <person name="Malfatti S."/>
            <person name="Shin M."/>
            <person name="Vergez L."/>
            <person name="Schmutz J."/>
            <person name="Larimer F."/>
            <person name="Land M."/>
            <person name="Hauser L."/>
            <person name="Kyrpides N."/>
            <person name="Lykidis A."/>
            <person name="Richardson P."/>
        </authorList>
    </citation>
    <scope>NUCLEOTIDE SEQUENCE</scope>
    <source>
        <strain evidence="2">ATCC 25196</strain>
    </source>
</reference>
<dbReference type="AlphaFoldDB" id="Q2Y9J0"/>
<dbReference type="EMBL" id="FNVK01000017">
    <property type="protein sequence ID" value="SEF95114.1"/>
    <property type="molecule type" value="Genomic_DNA"/>
</dbReference>
<reference evidence="3 5" key="4">
    <citation type="submission" date="2016-10" db="EMBL/GenBank/DDBJ databases">
        <authorList>
            <person name="de Groot N.N."/>
        </authorList>
    </citation>
    <scope>NUCLEOTIDE SEQUENCE [LARGE SCALE GENOMIC DNA]</scope>
    <source>
        <strain evidence="3 5">Nl13</strain>
    </source>
</reference>
<evidence type="ECO:0000259" key="1">
    <source>
        <dbReference type="Pfam" id="PF19116"/>
    </source>
</evidence>
<evidence type="ECO:0000313" key="5">
    <source>
        <dbReference type="Proteomes" id="UP000236751"/>
    </source>
</evidence>
<dbReference type="RefSeq" id="WP_011380622.1">
    <property type="nucleotide sequence ID" value="NC_007614.1"/>
</dbReference>
<accession>Q2Y9J0</accession>
<dbReference type="HOGENOM" id="CLU_476350_0_0_4"/>
<keyword evidence="4" id="KW-1185">Reference proteome</keyword>
<proteinExistence type="predicted"/>
<dbReference type="Proteomes" id="UP000236751">
    <property type="component" value="Unassembled WGS sequence"/>
</dbReference>
<sequence length="572" mass="58990">MNDTKSFAANFTSAFGADGAGTLTYALGISLAGVDSGLVDTATGEHVFLFLNGGVVQGLAGGSGGPVVFTVSVNGTTGDVTLDQQRAVVHPDTTNPDDSKTLSADNLVTLTGTITDKDGDSQSAVLNIGQNLTFKDDGPTLNFGNLVGTGTIAPQYGEWMPFVGADQPGNLDISLNQFQLVRPDGTVVSGSSFTFNELASSPNASGDYLFQGTLTADFDNNASTPDTTTGFTLTALHDGRYVFDLDQGFGSTITFSSANGSLDAGGPDPVRTLTIPPDEQVVFFGVQATTSDANILSAIGLGEPDLTEAQIQSGGFSFLGTANMNVSTAGIGIGNNNLDGNTTAGINAGDESFVVNPETLLTGMKVFIDNSVGGYDPSTEELYYKIFYDDGTNSGNIKVGSTDLSAAAGGQKSFMIETEGSKLIDSVQLTMGKGTVKIPVIEFIKSTENLASDIKLGFTASLTDADGDKATSNFSTNLFANDLGGTFDYTLIGAPNDLDGFDVDLSATQDSYRIENFDEPQDTLFLLNGTGATVSINNAGTDSIVSVAEAGGQTTDITVVGVHLQAADVVLV</sequence>
<gene>
    <name evidence="2" type="ordered locus">Nmul_A1278</name>
    <name evidence="3" type="ORF">SAMN05216403_11734</name>
</gene>
<dbReference type="Proteomes" id="UP000002718">
    <property type="component" value="Chromosome"/>
</dbReference>
<dbReference type="STRING" id="323848.Nmul_A1278"/>
<dbReference type="KEGG" id="nmu:Nmul_A1278"/>
<organism evidence="2 4">
    <name type="scientific">Nitrosospira multiformis (strain ATCC 25196 / NCIMB 11849 / C 71)</name>
    <dbReference type="NCBI Taxonomy" id="323848"/>
    <lineage>
        <taxon>Bacteria</taxon>
        <taxon>Pseudomonadati</taxon>
        <taxon>Pseudomonadota</taxon>
        <taxon>Betaproteobacteria</taxon>
        <taxon>Nitrosomonadales</taxon>
        <taxon>Nitrosomonadaceae</taxon>
        <taxon>Nitrosospira</taxon>
    </lineage>
</organism>
<dbReference type="EMBL" id="CP000103">
    <property type="protein sequence ID" value="ABB74581.1"/>
    <property type="molecule type" value="Genomic_DNA"/>
</dbReference>